<keyword evidence="2" id="KW-0238">DNA-binding</keyword>
<name>A0A285GCG5_9FIRM</name>
<dbReference type="PRINTS" id="PR00035">
    <property type="entry name" value="HTHGNTR"/>
</dbReference>
<sequence>MGNKVSDIVFEKIEEKIFSGEWGPGTKIMSEPQLAKKLNVSRMSVREAIEKMAALGLLKKKRGEGTFVNELTPAVYFNSLIPMITLDQDNYLEILEYRLIVEVESAKLCAQRCSAETINELEKLYDLMVDFKEDSDKFAELDTNFHLKIAEGAQNTLIIKVNKILKNLLEYHQKTLYTNLGPSGGIKDHKNIIDAIKNKDQELSALFMRRHIERTIEDIKRLDY</sequence>
<dbReference type="Gene3D" id="1.10.10.10">
    <property type="entry name" value="Winged helix-like DNA-binding domain superfamily/Winged helix DNA-binding domain"/>
    <property type="match status" value="1"/>
</dbReference>
<dbReference type="SUPFAM" id="SSF46785">
    <property type="entry name" value="Winged helix' DNA-binding domain"/>
    <property type="match status" value="1"/>
</dbReference>
<dbReference type="Pfam" id="PF00392">
    <property type="entry name" value="GntR"/>
    <property type="match status" value="1"/>
</dbReference>
<dbReference type="OrthoDB" id="9799482at2"/>
<feature type="domain" description="HTH gntR-type" evidence="4">
    <location>
        <begin position="3"/>
        <end position="71"/>
    </location>
</feature>
<dbReference type="EMBL" id="OBDZ01000006">
    <property type="protein sequence ID" value="SNY21108.1"/>
    <property type="molecule type" value="Genomic_DNA"/>
</dbReference>
<protein>
    <submittedName>
        <fullName evidence="5">Transcriptional regulator, GntR family</fullName>
    </submittedName>
</protein>
<keyword evidence="1" id="KW-0805">Transcription regulation</keyword>
<gene>
    <name evidence="5" type="ORF">SAMN06265827_106117</name>
</gene>
<proteinExistence type="predicted"/>
<dbReference type="Proteomes" id="UP000219573">
    <property type="component" value="Unassembled WGS sequence"/>
</dbReference>
<evidence type="ECO:0000256" key="2">
    <source>
        <dbReference type="ARBA" id="ARBA00023125"/>
    </source>
</evidence>
<accession>A0A285GCG5</accession>
<evidence type="ECO:0000256" key="3">
    <source>
        <dbReference type="ARBA" id="ARBA00023163"/>
    </source>
</evidence>
<dbReference type="InterPro" id="IPR011711">
    <property type="entry name" value="GntR_C"/>
</dbReference>
<evidence type="ECO:0000313" key="6">
    <source>
        <dbReference type="Proteomes" id="UP000219573"/>
    </source>
</evidence>
<dbReference type="PROSITE" id="PS50949">
    <property type="entry name" value="HTH_GNTR"/>
    <property type="match status" value="1"/>
</dbReference>
<dbReference type="InterPro" id="IPR000524">
    <property type="entry name" value="Tscrpt_reg_HTH_GntR"/>
</dbReference>
<dbReference type="SMART" id="SM00345">
    <property type="entry name" value="HTH_GNTR"/>
    <property type="match status" value="1"/>
</dbReference>
<dbReference type="SUPFAM" id="SSF48008">
    <property type="entry name" value="GntR ligand-binding domain-like"/>
    <property type="match status" value="1"/>
</dbReference>
<dbReference type="RefSeq" id="WP_097017142.1">
    <property type="nucleotide sequence ID" value="NZ_OBDZ01000006.1"/>
</dbReference>
<dbReference type="InterPro" id="IPR036390">
    <property type="entry name" value="WH_DNA-bd_sf"/>
</dbReference>
<reference evidence="6" key="1">
    <citation type="submission" date="2017-09" db="EMBL/GenBank/DDBJ databases">
        <authorList>
            <person name="Varghese N."/>
            <person name="Submissions S."/>
        </authorList>
    </citation>
    <scope>NUCLEOTIDE SEQUENCE [LARGE SCALE GENOMIC DNA]</scope>
    <source>
        <strain evidence="6">MSL47</strain>
    </source>
</reference>
<dbReference type="PANTHER" id="PTHR43537">
    <property type="entry name" value="TRANSCRIPTIONAL REGULATOR, GNTR FAMILY"/>
    <property type="match status" value="1"/>
</dbReference>
<keyword evidence="3" id="KW-0804">Transcription</keyword>
<evidence type="ECO:0000313" key="5">
    <source>
        <dbReference type="EMBL" id="SNY21108.1"/>
    </source>
</evidence>
<dbReference type="GO" id="GO:0003700">
    <property type="term" value="F:DNA-binding transcription factor activity"/>
    <property type="evidence" value="ECO:0007669"/>
    <property type="project" value="InterPro"/>
</dbReference>
<dbReference type="Pfam" id="PF07729">
    <property type="entry name" value="FCD"/>
    <property type="match status" value="1"/>
</dbReference>
<dbReference type="SMART" id="SM00895">
    <property type="entry name" value="FCD"/>
    <property type="match status" value="1"/>
</dbReference>
<dbReference type="InterPro" id="IPR036388">
    <property type="entry name" value="WH-like_DNA-bd_sf"/>
</dbReference>
<dbReference type="GO" id="GO:0003677">
    <property type="term" value="F:DNA binding"/>
    <property type="evidence" value="ECO:0007669"/>
    <property type="project" value="UniProtKB-KW"/>
</dbReference>
<organism evidence="5 6">
    <name type="scientific">Orenia metallireducens</name>
    <dbReference type="NCBI Taxonomy" id="1413210"/>
    <lineage>
        <taxon>Bacteria</taxon>
        <taxon>Bacillati</taxon>
        <taxon>Bacillota</taxon>
        <taxon>Clostridia</taxon>
        <taxon>Halanaerobiales</taxon>
        <taxon>Halobacteroidaceae</taxon>
        <taxon>Orenia</taxon>
    </lineage>
</organism>
<dbReference type="InterPro" id="IPR008920">
    <property type="entry name" value="TF_FadR/GntR_C"/>
</dbReference>
<dbReference type="Gene3D" id="1.20.120.530">
    <property type="entry name" value="GntR ligand-binding domain-like"/>
    <property type="match status" value="1"/>
</dbReference>
<dbReference type="CDD" id="cd07377">
    <property type="entry name" value="WHTH_GntR"/>
    <property type="match status" value="1"/>
</dbReference>
<evidence type="ECO:0000256" key="1">
    <source>
        <dbReference type="ARBA" id="ARBA00023015"/>
    </source>
</evidence>
<dbReference type="AlphaFoldDB" id="A0A285GCG5"/>
<dbReference type="PANTHER" id="PTHR43537:SF5">
    <property type="entry name" value="UXU OPERON TRANSCRIPTIONAL REGULATOR"/>
    <property type="match status" value="1"/>
</dbReference>
<evidence type="ECO:0000259" key="4">
    <source>
        <dbReference type="PROSITE" id="PS50949"/>
    </source>
</evidence>
<keyword evidence="6" id="KW-1185">Reference proteome</keyword>